<name>A0ACC6U0P7_9BURK</name>
<proteinExistence type="predicted"/>
<evidence type="ECO:0000313" key="2">
    <source>
        <dbReference type="Proteomes" id="UP001558850"/>
    </source>
</evidence>
<dbReference type="Proteomes" id="UP001558850">
    <property type="component" value="Unassembled WGS sequence"/>
</dbReference>
<keyword evidence="2" id="KW-1185">Reference proteome</keyword>
<evidence type="ECO:0000313" key="1">
    <source>
        <dbReference type="EMBL" id="MEX3933280.1"/>
    </source>
</evidence>
<sequence length="206" mass="22373">MPNLLRQLMMQNRLMNADPVDPGPGAPTPAPAAPVAGKETFSREYVQELRQENASYRTRAIEAERKAQEAEAKATKAAEEADAKAKKASDDADAKVKDTHTSAEQRIIRAELKAEAIKAGMVDLDGLKLADLSSIKIDEKGDIQGAAELMATLKESKPYLFKEPASSTSHAGDPPPKKKPEPFDARKATPEELKAKAREMGLKIKQ</sequence>
<accession>A0ACC6U0P7</accession>
<organism evidence="1 2">
    <name type="scientific">Paraburkholderia phymatum</name>
    <dbReference type="NCBI Taxonomy" id="148447"/>
    <lineage>
        <taxon>Bacteria</taxon>
        <taxon>Pseudomonadati</taxon>
        <taxon>Pseudomonadota</taxon>
        <taxon>Betaproteobacteria</taxon>
        <taxon>Burkholderiales</taxon>
        <taxon>Burkholderiaceae</taxon>
        <taxon>Paraburkholderia</taxon>
    </lineage>
</organism>
<comment type="caution">
    <text evidence="1">The sequence shown here is derived from an EMBL/GenBank/DDBJ whole genome shotgun (WGS) entry which is preliminary data.</text>
</comment>
<dbReference type="EMBL" id="JBFRCH010000007">
    <property type="protein sequence ID" value="MEX3933280.1"/>
    <property type="molecule type" value="Genomic_DNA"/>
</dbReference>
<reference evidence="1" key="1">
    <citation type="submission" date="2024-07" db="EMBL/GenBank/DDBJ databases">
        <title>A survey of Mimosa microsymbionts across Brazilian biomes reveals a high diversity of Paraburkholderia nodulating endemic species, but also that Cupriavidus is common as a symbiont of widespread species.</title>
        <authorList>
            <person name="Rouws L."/>
            <person name="Barauna A."/>
            <person name="Beukes C."/>
            <person name="Rouws J.R.C."/>
            <person name="De Faria S.M."/>
            <person name="Gross E."/>
            <person name="Bueno Dos Reis Junior F."/>
            <person name="Simon M.F."/>
            <person name="Maluk M."/>
            <person name="Odee D.W."/>
            <person name="Kenicer G."/>
            <person name="Young J.P.W."/>
            <person name="Reis V.M."/>
            <person name="Zilli J."/>
            <person name="James E.K."/>
        </authorList>
    </citation>
    <scope>NUCLEOTIDE SEQUENCE</scope>
    <source>
        <strain evidence="1">EG181B</strain>
    </source>
</reference>
<protein>
    <submittedName>
        <fullName evidence="1">Uncharacterized protein</fullName>
    </submittedName>
</protein>
<gene>
    <name evidence="1" type="ORF">AB4Y32_16005</name>
</gene>